<name>A0A0E9RFW1_ANGAN</name>
<accession>A0A0E9RFW1</accession>
<proteinExistence type="predicted"/>
<organism evidence="1">
    <name type="scientific">Anguilla anguilla</name>
    <name type="common">European freshwater eel</name>
    <name type="synonym">Muraena anguilla</name>
    <dbReference type="NCBI Taxonomy" id="7936"/>
    <lineage>
        <taxon>Eukaryota</taxon>
        <taxon>Metazoa</taxon>
        <taxon>Chordata</taxon>
        <taxon>Craniata</taxon>
        <taxon>Vertebrata</taxon>
        <taxon>Euteleostomi</taxon>
        <taxon>Actinopterygii</taxon>
        <taxon>Neopterygii</taxon>
        <taxon>Teleostei</taxon>
        <taxon>Anguilliformes</taxon>
        <taxon>Anguillidae</taxon>
        <taxon>Anguilla</taxon>
    </lineage>
</organism>
<evidence type="ECO:0000313" key="1">
    <source>
        <dbReference type="EMBL" id="JAH27974.1"/>
    </source>
</evidence>
<reference evidence="1" key="1">
    <citation type="submission" date="2014-11" db="EMBL/GenBank/DDBJ databases">
        <authorList>
            <person name="Amaro Gonzalez C."/>
        </authorList>
    </citation>
    <scope>NUCLEOTIDE SEQUENCE</scope>
</reference>
<dbReference type="EMBL" id="GBXM01080603">
    <property type="protein sequence ID" value="JAH27974.1"/>
    <property type="molecule type" value="Transcribed_RNA"/>
</dbReference>
<reference evidence="1" key="2">
    <citation type="journal article" date="2015" name="Fish Shellfish Immunol.">
        <title>Early steps in the European eel (Anguilla anguilla)-Vibrio vulnificus interaction in the gills: Role of the RtxA13 toxin.</title>
        <authorList>
            <person name="Callol A."/>
            <person name="Pajuelo D."/>
            <person name="Ebbesson L."/>
            <person name="Teles M."/>
            <person name="MacKenzie S."/>
            <person name="Amaro C."/>
        </authorList>
    </citation>
    <scope>NUCLEOTIDE SEQUENCE</scope>
</reference>
<dbReference type="AlphaFoldDB" id="A0A0E9RFW1"/>
<sequence>MLMVQYFPPEGSHSTGKKTRGIHLLHEMCFWL</sequence>
<protein>
    <submittedName>
        <fullName evidence="1">Uncharacterized protein</fullName>
    </submittedName>
</protein>